<keyword evidence="11 17" id="KW-0547">Nucleotide-binding</keyword>
<comment type="subcellular location">
    <subcellularLocation>
        <location evidence="3 17">Cytoplasm</location>
    </subcellularLocation>
</comment>
<dbReference type="EC" id="4.2.3.4" evidence="6 17"/>
<keyword evidence="10 17" id="KW-0479">Metal-binding</keyword>
<evidence type="ECO:0000256" key="14">
    <source>
        <dbReference type="ARBA" id="ARBA00023141"/>
    </source>
</evidence>
<dbReference type="InterPro" id="IPR056179">
    <property type="entry name" value="DHQS_C"/>
</dbReference>
<evidence type="ECO:0000256" key="5">
    <source>
        <dbReference type="ARBA" id="ARBA00005412"/>
    </source>
</evidence>
<comment type="cofactor">
    <cofactor evidence="17">
        <name>Co(2+)</name>
        <dbReference type="ChEBI" id="CHEBI:48828"/>
    </cofactor>
    <cofactor evidence="17">
        <name>Zn(2+)</name>
        <dbReference type="ChEBI" id="CHEBI:29105"/>
    </cofactor>
    <text evidence="17">Binds 1 divalent metal cation per subunit. Can use either Co(2+) or Zn(2+).</text>
</comment>
<evidence type="ECO:0000259" key="19">
    <source>
        <dbReference type="Pfam" id="PF24621"/>
    </source>
</evidence>
<dbReference type="EMBL" id="JACJVN010000034">
    <property type="protein sequence ID" value="MBB6677755.1"/>
    <property type="molecule type" value="Genomic_DNA"/>
</dbReference>
<keyword evidence="15 17" id="KW-0456">Lyase</keyword>
<dbReference type="RefSeq" id="WP_185179026.1">
    <property type="nucleotide sequence ID" value="NZ_CBCSEP010000007.1"/>
</dbReference>
<keyword evidence="21" id="KW-1185">Reference proteome</keyword>
<evidence type="ECO:0000256" key="13">
    <source>
        <dbReference type="ARBA" id="ARBA00023027"/>
    </source>
</evidence>
<dbReference type="GO" id="GO:0000166">
    <property type="term" value="F:nucleotide binding"/>
    <property type="evidence" value="ECO:0007669"/>
    <property type="project" value="UniProtKB-KW"/>
</dbReference>
<comment type="caution">
    <text evidence="17">Lacks conserved residue(s) required for the propagation of feature annotation.</text>
</comment>
<comment type="cofactor">
    <cofactor evidence="2 17">
        <name>NAD(+)</name>
        <dbReference type="ChEBI" id="CHEBI:57540"/>
    </cofactor>
</comment>
<feature type="binding site" evidence="17">
    <location>
        <position position="159"/>
    </location>
    <ligand>
        <name>NAD(+)</name>
        <dbReference type="ChEBI" id="CHEBI:57540"/>
    </ligand>
</feature>
<evidence type="ECO:0000256" key="17">
    <source>
        <dbReference type="HAMAP-Rule" id="MF_00110"/>
    </source>
</evidence>
<proteinExistence type="inferred from homology"/>
<evidence type="ECO:0000256" key="9">
    <source>
        <dbReference type="ARBA" id="ARBA00022605"/>
    </source>
</evidence>
<comment type="function">
    <text evidence="17">Catalyzes the conversion of 3-deoxy-D-arabino-heptulosonate 7-phosphate (DAHP) to dehydroquinate (DHQ).</text>
</comment>
<feature type="binding site" evidence="17">
    <location>
        <begin position="114"/>
        <end position="118"/>
    </location>
    <ligand>
        <name>NAD(+)</name>
        <dbReference type="ChEBI" id="CHEBI:57540"/>
    </ligand>
</feature>
<dbReference type="InterPro" id="IPR050071">
    <property type="entry name" value="Dehydroquinate_synthase"/>
</dbReference>
<dbReference type="Pfam" id="PF24621">
    <property type="entry name" value="DHQS_C"/>
    <property type="match status" value="1"/>
</dbReference>
<feature type="binding site" evidence="17">
    <location>
        <position position="150"/>
    </location>
    <ligand>
        <name>NAD(+)</name>
        <dbReference type="ChEBI" id="CHEBI:57540"/>
    </ligand>
</feature>
<feature type="binding site" evidence="17">
    <location>
        <position position="192"/>
    </location>
    <ligand>
        <name>Zn(2+)</name>
        <dbReference type="ChEBI" id="CHEBI:29105"/>
    </ligand>
</feature>
<evidence type="ECO:0000313" key="20">
    <source>
        <dbReference type="EMBL" id="MBB6677755.1"/>
    </source>
</evidence>
<keyword evidence="16 17" id="KW-0170">Cobalt</keyword>
<evidence type="ECO:0000256" key="4">
    <source>
        <dbReference type="ARBA" id="ARBA00004661"/>
    </source>
</evidence>
<feature type="domain" description="3-dehydroquinate synthase C-terminal" evidence="19">
    <location>
        <begin position="189"/>
        <end position="331"/>
    </location>
</feature>
<comment type="caution">
    <text evidence="20">The sequence shown here is derived from an EMBL/GenBank/DDBJ whole genome shotgun (WGS) entry which is preliminary data.</text>
</comment>
<feature type="binding site" evidence="17">
    <location>
        <begin position="80"/>
        <end position="85"/>
    </location>
    <ligand>
        <name>NAD(+)</name>
        <dbReference type="ChEBI" id="CHEBI:57540"/>
    </ligand>
</feature>
<feature type="binding site" evidence="17">
    <location>
        <begin position="138"/>
        <end position="139"/>
    </location>
    <ligand>
        <name>NAD(+)</name>
        <dbReference type="ChEBI" id="CHEBI:57540"/>
    </ligand>
</feature>
<dbReference type="InterPro" id="IPR030960">
    <property type="entry name" value="DHQS/DOIS_N"/>
</dbReference>
<comment type="similarity">
    <text evidence="5 17">Belongs to the sugar phosphate cyclases superfamily. Dehydroquinate synthase family.</text>
</comment>
<dbReference type="UniPathway" id="UPA00053">
    <property type="reaction ID" value="UER00085"/>
</dbReference>
<dbReference type="PIRSF" id="PIRSF001455">
    <property type="entry name" value="DHQ_synth"/>
    <property type="match status" value="1"/>
</dbReference>
<feature type="binding site" evidence="17">
    <location>
        <position position="272"/>
    </location>
    <ligand>
        <name>Zn(2+)</name>
        <dbReference type="ChEBI" id="CHEBI:29105"/>
    </ligand>
</feature>
<dbReference type="InterPro" id="IPR016037">
    <property type="entry name" value="DHQ_synth_AroB"/>
</dbReference>
<comment type="catalytic activity">
    <reaction evidence="1 17">
        <text>7-phospho-2-dehydro-3-deoxy-D-arabino-heptonate = 3-dehydroquinate + phosphate</text>
        <dbReference type="Rhea" id="RHEA:21968"/>
        <dbReference type="ChEBI" id="CHEBI:32364"/>
        <dbReference type="ChEBI" id="CHEBI:43474"/>
        <dbReference type="ChEBI" id="CHEBI:58394"/>
        <dbReference type="EC" id="4.2.3.4"/>
    </reaction>
</comment>
<keyword evidence="9 17" id="KW-0028">Amino-acid biosynthesis</keyword>
<organism evidence="20 21">
    <name type="scientific">Cohnella lubricantis</name>
    <dbReference type="NCBI Taxonomy" id="2163172"/>
    <lineage>
        <taxon>Bacteria</taxon>
        <taxon>Bacillati</taxon>
        <taxon>Bacillota</taxon>
        <taxon>Bacilli</taxon>
        <taxon>Bacillales</taxon>
        <taxon>Paenibacillaceae</taxon>
        <taxon>Cohnella</taxon>
    </lineage>
</organism>
<feature type="binding site" evidence="17">
    <location>
        <position position="255"/>
    </location>
    <ligand>
        <name>Zn(2+)</name>
        <dbReference type="ChEBI" id="CHEBI:29105"/>
    </ligand>
</feature>
<dbReference type="SUPFAM" id="SSF56796">
    <property type="entry name" value="Dehydroquinate synthase-like"/>
    <property type="match status" value="1"/>
</dbReference>
<dbReference type="HAMAP" id="MF_00110">
    <property type="entry name" value="DHQ_synthase"/>
    <property type="match status" value="1"/>
</dbReference>
<dbReference type="InterPro" id="IPR030963">
    <property type="entry name" value="DHQ_synth_fam"/>
</dbReference>
<dbReference type="GO" id="GO:0009423">
    <property type="term" value="P:chorismate biosynthetic process"/>
    <property type="evidence" value="ECO:0007669"/>
    <property type="project" value="UniProtKB-UniRule"/>
</dbReference>
<dbReference type="AlphaFoldDB" id="A0A841TCL7"/>
<feature type="domain" description="3-dehydroquinate synthase N-terminal" evidence="18">
    <location>
        <begin position="77"/>
        <end position="187"/>
    </location>
</feature>
<evidence type="ECO:0000313" key="21">
    <source>
        <dbReference type="Proteomes" id="UP000574133"/>
    </source>
</evidence>
<evidence type="ECO:0000256" key="6">
    <source>
        <dbReference type="ARBA" id="ARBA00013031"/>
    </source>
</evidence>
<evidence type="ECO:0000256" key="10">
    <source>
        <dbReference type="ARBA" id="ARBA00022723"/>
    </source>
</evidence>
<dbReference type="PANTHER" id="PTHR43622">
    <property type="entry name" value="3-DEHYDROQUINATE SYNTHASE"/>
    <property type="match status" value="1"/>
</dbReference>
<keyword evidence="12 17" id="KW-0862">Zinc</keyword>
<dbReference type="GO" id="GO:0008652">
    <property type="term" value="P:amino acid biosynthetic process"/>
    <property type="evidence" value="ECO:0007669"/>
    <property type="project" value="UniProtKB-KW"/>
</dbReference>
<dbReference type="NCBIfam" id="TIGR01357">
    <property type="entry name" value="aroB"/>
    <property type="match status" value="1"/>
</dbReference>
<evidence type="ECO:0000256" key="12">
    <source>
        <dbReference type="ARBA" id="ARBA00022833"/>
    </source>
</evidence>
<dbReference type="Proteomes" id="UP000574133">
    <property type="component" value="Unassembled WGS sequence"/>
</dbReference>
<dbReference type="GO" id="GO:0005737">
    <property type="term" value="C:cytoplasm"/>
    <property type="evidence" value="ECO:0007669"/>
    <property type="project" value="UniProtKB-SubCell"/>
</dbReference>
<evidence type="ECO:0000256" key="1">
    <source>
        <dbReference type="ARBA" id="ARBA00001393"/>
    </source>
</evidence>
<protein>
    <recommendedName>
        <fullName evidence="7 17">3-dehydroquinate synthase</fullName>
        <shortName evidence="17">DHQS</shortName>
        <ecNumber evidence="6 17">4.2.3.4</ecNumber>
    </recommendedName>
</protein>
<dbReference type="CDD" id="cd08195">
    <property type="entry name" value="DHQS"/>
    <property type="match status" value="1"/>
</dbReference>
<sequence length="373" mass="40523">MAGEAQTRELTVDLGERSYPIMIGTGLLARTGSLFSERGFPVKSPILLVTDRAVEDLYAGTVEQSLREAGYTVARAVVASGEKSKSLDVFEELVTAALETGLDRRSTVIALGGGVVGDLAGFVAAAYMRGVRFVQMPTTILAHDSSVGGKVAVNHRLAKNIIGAFHQPEFVLYDLDTLASLPPREVRAGYAEVVKHGLIWDEAFVKWCDENAERLLALEPDALGYALHEGCRVKSIVVSRDERENDLRAILNLGHTIGHALEAVAGYGELLHGEAIAIGMVGSARLAARFGYGDELAAETERLLRKFELPVRIPSGFDTDEIMAAMQHDKKFKEGQMVFVVPKRVGEVEIRSDVPAQWVRDIVEQLKGEAGKL</sequence>
<evidence type="ECO:0000256" key="3">
    <source>
        <dbReference type="ARBA" id="ARBA00004496"/>
    </source>
</evidence>
<gene>
    <name evidence="17 20" type="primary">aroB</name>
    <name evidence="20" type="ORF">H4Q31_10495</name>
</gene>
<dbReference type="PANTHER" id="PTHR43622:SF7">
    <property type="entry name" value="3-DEHYDROQUINATE SYNTHASE, CHLOROPLASTIC"/>
    <property type="match status" value="1"/>
</dbReference>
<dbReference type="GO" id="GO:0046872">
    <property type="term" value="F:metal ion binding"/>
    <property type="evidence" value="ECO:0007669"/>
    <property type="project" value="UniProtKB-KW"/>
</dbReference>
<evidence type="ECO:0000256" key="8">
    <source>
        <dbReference type="ARBA" id="ARBA00022490"/>
    </source>
</evidence>
<dbReference type="FunFam" id="3.40.50.1970:FF:000001">
    <property type="entry name" value="3-dehydroquinate synthase"/>
    <property type="match status" value="1"/>
</dbReference>
<keyword evidence="14 17" id="KW-0057">Aromatic amino acid biosynthesis</keyword>
<keyword evidence="13 17" id="KW-0520">NAD</keyword>
<dbReference type="GO" id="GO:0003856">
    <property type="term" value="F:3-dehydroquinate synthase activity"/>
    <property type="evidence" value="ECO:0007669"/>
    <property type="project" value="UniProtKB-UniRule"/>
</dbReference>
<evidence type="ECO:0000256" key="15">
    <source>
        <dbReference type="ARBA" id="ARBA00023239"/>
    </source>
</evidence>
<comment type="pathway">
    <text evidence="4 17">Metabolic intermediate biosynthesis; chorismate biosynthesis; chorismate from D-erythrose 4-phosphate and phosphoenolpyruvate: step 2/7.</text>
</comment>
<reference evidence="20 21" key="1">
    <citation type="submission" date="2020-08" db="EMBL/GenBank/DDBJ databases">
        <title>Cohnella phylogeny.</title>
        <authorList>
            <person name="Dunlap C."/>
        </authorList>
    </citation>
    <scope>NUCLEOTIDE SEQUENCE [LARGE SCALE GENOMIC DNA]</scope>
    <source>
        <strain evidence="20 21">DSM 103658</strain>
    </source>
</reference>
<name>A0A841TCL7_9BACL</name>
<dbReference type="Gene3D" id="1.20.1090.10">
    <property type="entry name" value="Dehydroquinate synthase-like - alpha domain"/>
    <property type="match status" value="1"/>
</dbReference>
<dbReference type="Gene3D" id="3.40.50.1970">
    <property type="match status" value="1"/>
</dbReference>
<evidence type="ECO:0000259" key="18">
    <source>
        <dbReference type="Pfam" id="PF01761"/>
    </source>
</evidence>
<evidence type="ECO:0000256" key="11">
    <source>
        <dbReference type="ARBA" id="ARBA00022741"/>
    </source>
</evidence>
<evidence type="ECO:0000256" key="7">
    <source>
        <dbReference type="ARBA" id="ARBA00017684"/>
    </source>
</evidence>
<dbReference type="GO" id="GO:0009073">
    <property type="term" value="P:aromatic amino acid family biosynthetic process"/>
    <property type="evidence" value="ECO:0007669"/>
    <property type="project" value="UniProtKB-KW"/>
</dbReference>
<accession>A0A841TCL7</accession>
<dbReference type="Pfam" id="PF01761">
    <property type="entry name" value="DHQ_synthase"/>
    <property type="match status" value="1"/>
</dbReference>
<evidence type="ECO:0000256" key="16">
    <source>
        <dbReference type="ARBA" id="ARBA00023285"/>
    </source>
</evidence>
<keyword evidence="8 17" id="KW-0963">Cytoplasm</keyword>
<evidence type="ECO:0000256" key="2">
    <source>
        <dbReference type="ARBA" id="ARBA00001911"/>
    </source>
</evidence>